<accession>A3U873</accession>
<sequence length="582" mass="66553">MQYTYGQEQDTIKDSKIDYTANRTLIDEVKYPGALILSKVKEQVHFLHEGIDVWCDQAVFYKEDNFFKAYGNVRIKQGDTVNMNSTYAEYNGNTKFAFASTGVRLSTPSQTLTTDSLFFDRTKQQAFYRSGGTVRDTASTITSKIGRYYMELDKYSFKRDVVVNNPEYVINSEQLDFYTKSGHAYLYGESTIESETSTVYCERGFYDTRGDTGYFVKNSQIDYDNRKLEGDSLFFDRAKNFASATNNIKVTDTANQSIIKGHYAEVFRDKDSVFITKRALAITVQDKDSVYIHSDTLMITGKPENRVIRGFYDTRLFKSNMSGKCDSVHIQQKTGLTKMLGNPVLWSSNSQLTGDTIHLLNNPKTETLDTLKVFNNAFMIQKDSIEGYNQVKGKELIGLFNDDNDLYQVDVLKNTETIYYLRNEQKELIGLNNTLASSISILMENREIVDVYYYKQIDGTINPDLNKPDVEKKLTGFNWRGTEQLITKEDLFKGEAPLELVKIKGIPLPTEEKAFFEERDEDDELLLNENSRLKPETLQNKAQDSIITAPKLKKDLLKNPKQTITPNAKPLLDPQGLTKEDN</sequence>
<evidence type="ECO:0000256" key="1">
    <source>
        <dbReference type="SAM" id="MobiDB-lite"/>
    </source>
</evidence>
<dbReference type="KEGG" id="cat:CA2559_06755"/>
<gene>
    <name evidence="3" type="ordered locus">CA2559_06755</name>
</gene>
<name>A3U873_CROAH</name>
<dbReference type="Proteomes" id="UP000002297">
    <property type="component" value="Chromosome"/>
</dbReference>
<dbReference type="Gene3D" id="2.60.450.10">
    <property type="entry name" value="Lipopolysaccharide (LPS) transport protein A like domain"/>
    <property type="match status" value="2"/>
</dbReference>
<feature type="region of interest" description="Disordered" evidence="1">
    <location>
        <begin position="557"/>
        <end position="582"/>
    </location>
</feature>
<protein>
    <recommendedName>
        <fullName evidence="2">Organic solvent tolerance-like N-terminal domain-containing protein</fullName>
    </recommendedName>
</protein>
<dbReference type="HOGENOM" id="CLU_014976_0_0_10"/>
<keyword evidence="4" id="KW-1185">Reference proteome</keyword>
<evidence type="ECO:0000259" key="2">
    <source>
        <dbReference type="Pfam" id="PF13100"/>
    </source>
</evidence>
<dbReference type="STRING" id="216432.CA2559_06755"/>
<dbReference type="InterPro" id="IPR005653">
    <property type="entry name" value="OstA-like_N"/>
</dbReference>
<evidence type="ECO:0000313" key="4">
    <source>
        <dbReference type="Proteomes" id="UP000002297"/>
    </source>
</evidence>
<dbReference type="Pfam" id="PF13100">
    <property type="entry name" value="OstA_2"/>
    <property type="match status" value="1"/>
</dbReference>
<evidence type="ECO:0000313" key="3">
    <source>
        <dbReference type="EMBL" id="EAP88440.1"/>
    </source>
</evidence>
<proteinExistence type="predicted"/>
<dbReference type="eggNOG" id="COG1452">
    <property type="taxonomic scope" value="Bacteria"/>
</dbReference>
<dbReference type="EMBL" id="CP002046">
    <property type="protein sequence ID" value="EAP88440.1"/>
    <property type="molecule type" value="Genomic_DNA"/>
</dbReference>
<reference evidence="3 4" key="1">
    <citation type="journal article" date="2010" name="J. Bacteriol.">
        <title>The complete genome sequence of Croceibacter atlanticus HTCC2559T.</title>
        <authorList>
            <person name="Oh H.M."/>
            <person name="Kang I."/>
            <person name="Ferriera S."/>
            <person name="Giovannoni S.J."/>
            <person name="Cho J.C."/>
        </authorList>
    </citation>
    <scope>NUCLEOTIDE SEQUENCE [LARGE SCALE GENOMIC DNA]</scope>
    <source>
        <strain evidence="4">ATCC BAA-628 / HTCC2559 / KCTC 12090</strain>
    </source>
</reference>
<organism evidence="3 4">
    <name type="scientific">Croceibacter atlanticus (strain ATCC BAA-628 / JCM 21780 / CIP 108009 / IAM 15332 / KCTC 12090 / HTCC2559)</name>
    <dbReference type="NCBI Taxonomy" id="216432"/>
    <lineage>
        <taxon>Bacteria</taxon>
        <taxon>Pseudomonadati</taxon>
        <taxon>Bacteroidota</taxon>
        <taxon>Flavobacteriia</taxon>
        <taxon>Flavobacteriales</taxon>
        <taxon>Flavobacteriaceae</taxon>
        <taxon>Croceibacter</taxon>
    </lineage>
</organism>
<dbReference type="AlphaFoldDB" id="A3U873"/>
<feature type="domain" description="Organic solvent tolerance-like N-terminal" evidence="2">
    <location>
        <begin position="39"/>
        <end position="173"/>
    </location>
</feature>